<dbReference type="EMBL" id="JACHXI010000005">
    <property type="protein sequence ID" value="MBB3103015.1"/>
    <property type="molecule type" value="Genomic_DNA"/>
</dbReference>
<feature type="coiled-coil region" evidence="1">
    <location>
        <begin position="165"/>
        <end position="232"/>
    </location>
</feature>
<evidence type="ECO:0000313" key="3">
    <source>
        <dbReference type="EMBL" id="MBB3103015.1"/>
    </source>
</evidence>
<comment type="caution">
    <text evidence="3">The sequence shown here is derived from an EMBL/GenBank/DDBJ whole genome shotgun (WGS) entry which is preliminary data.</text>
</comment>
<feature type="transmembrane region" description="Helical" evidence="2">
    <location>
        <begin position="79"/>
        <end position="98"/>
    </location>
</feature>
<evidence type="ECO:0000256" key="2">
    <source>
        <dbReference type="SAM" id="Phobius"/>
    </source>
</evidence>
<reference evidence="3 4" key="1">
    <citation type="submission" date="2020-08" db="EMBL/GenBank/DDBJ databases">
        <title>Genomic Encyclopedia of Type Strains, Phase III (KMG-III): the genomes of soil and plant-associated and newly described type strains.</title>
        <authorList>
            <person name="Whitman W."/>
        </authorList>
    </citation>
    <scope>NUCLEOTIDE SEQUENCE [LARGE SCALE GENOMIC DNA]</scope>
    <source>
        <strain evidence="3 4">CECT 4462</strain>
    </source>
</reference>
<organism evidence="3 4">
    <name type="scientific">Azomonas macrocytogenes</name>
    <name type="common">Azotobacter macrocytogenes</name>
    <dbReference type="NCBI Taxonomy" id="69962"/>
    <lineage>
        <taxon>Bacteria</taxon>
        <taxon>Pseudomonadati</taxon>
        <taxon>Pseudomonadota</taxon>
        <taxon>Gammaproteobacteria</taxon>
        <taxon>Pseudomonadales</taxon>
        <taxon>Pseudomonadaceae</taxon>
        <taxon>Azomonas</taxon>
    </lineage>
</organism>
<dbReference type="AlphaFoldDB" id="A0A839T528"/>
<keyword evidence="2" id="KW-0812">Transmembrane</keyword>
<accession>A0A839T528</accession>
<evidence type="ECO:0000313" key="4">
    <source>
        <dbReference type="Proteomes" id="UP000549250"/>
    </source>
</evidence>
<keyword evidence="4" id="KW-1185">Reference proteome</keyword>
<keyword evidence="1" id="KW-0175">Coiled coil</keyword>
<proteinExistence type="predicted"/>
<keyword evidence="2" id="KW-1133">Transmembrane helix</keyword>
<keyword evidence="2" id="KW-0472">Membrane</keyword>
<dbReference type="Proteomes" id="UP000549250">
    <property type="component" value="Unassembled WGS sequence"/>
</dbReference>
<dbReference type="RefSeq" id="WP_183165982.1">
    <property type="nucleotide sequence ID" value="NZ_JACHXI010000005.1"/>
</dbReference>
<protein>
    <submittedName>
        <fullName evidence="3">Uncharacterized protein</fullName>
    </submittedName>
</protein>
<gene>
    <name evidence="3" type="ORF">FHR87_001410</name>
</gene>
<sequence length="239" mass="25700">MSAVSFMKRPASWLIVSLAVVLAGCQTMGGLGSSGVDPRLSNSQSAEFFSKSGMQACAGGAAIGALACLVGNANDKGTCLAAAALVGCGVGMGANYYLDNRRAQYANDEQRLDVAIADVQKDNRELQDLTRTAQSVIDDDRRSLLKIKSDIAAKKVQKTQAQQRLVQIDKNASFLKDKLANAQAKQREWQKVAAAERNTASAARLDTLNAEINNMQKQISSLETEIDQLYKQRSSIRLG</sequence>
<evidence type="ECO:0000256" key="1">
    <source>
        <dbReference type="SAM" id="Coils"/>
    </source>
</evidence>
<name>A0A839T528_AZOMA</name>